<dbReference type="EMBL" id="JACNJH010000177">
    <property type="protein sequence ID" value="MBC8362224.1"/>
    <property type="molecule type" value="Genomic_DNA"/>
</dbReference>
<organism evidence="1 2">
    <name type="scientific">Candidatus Desulfatibia profunda</name>
    <dbReference type="NCBI Taxonomy" id="2841695"/>
    <lineage>
        <taxon>Bacteria</taxon>
        <taxon>Pseudomonadati</taxon>
        <taxon>Thermodesulfobacteriota</taxon>
        <taxon>Desulfobacteria</taxon>
        <taxon>Desulfobacterales</taxon>
        <taxon>Desulfobacterales incertae sedis</taxon>
        <taxon>Candidatus Desulfatibia</taxon>
    </lineage>
</organism>
<evidence type="ECO:0000313" key="1">
    <source>
        <dbReference type="EMBL" id="MBC8362224.1"/>
    </source>
</evidence>
<reference evidence="1 2" key="1">
    <citation type="submission" date="2020-08" db="EMBL/GenBank/DDBJ databases">
        <title>Bridging the membrane lipid divide: bacteria of the FCB group superphylum have the potential to synthesize archaeal ether lipids.</title>
        <authorList>
            <person name="Villanueva L."/>
            <person name="Von Meijenfeldt F.A.B."/>
            <person name="Westbye A.B."/>
            <person name="Yadav S."/>
            <person name="Hopmans E.C."/>
            <person name="Dutilh B.E."/>
            <person name="Sinninghe Damste J.S."/>
        </authorList>
    </citation>
    <scope>NUCLEOTIDE SEQUENCE [LARGE SCALE GENOMIC DNA]</scope>
    <source>
        <strain evidence="1">NIOZ-UU30</strain>
    </source>
</reference>
<dbReference type="Proteomes" id="UP000603434">
    <property type="component" value="Unassembled WGS sequence"/>
</dbReference>
<comment type="caution">
    <text evidence="1">The sequence shown here is derived from an EMBL/GenBank/DDBJ whole genome shotgun (WGS) entry which is preliminary data.</text>
</comment>
<accession>A0A8J6NVI0</accession>
<gene>
    <name evidence="1" type="ORF">H8E23_12595</name>
</gene>
<dbReference type="AlphaFoldDB" id="A0A8J6NVI0"/>
<protein>
    <submittedName>
        <fullName evidence="1">Uncharacterized protein</fullName>
    </submittedName>
</protein>
<sequence>MQEFIANTLMGIEYLWDGPVQLETSEVVSALPSRILDVFSGQIVPAQADSQEAEVQWQRVLYTMKDRKLSKTTI</sequence>
<evidence type="ECO:0000313" key="2">
    <source>
        <dbReference type="Proteomes" id="UP000603434"/>
    </source>
</evidence>
<name>A0A8J6NVI0_9BACT</name>
<proteinExistence type="predicted"/>